<keyword evidence="2" id="KW-1185">Reference proteome</keyword>
<reference evidence="1 2" key="1">
    <citation type="submission" date="2014-06" db="EMBL/GenBank/DDBJ databases">
        <authorList>
            <person name="Swart Estienne"/>
        </authorList>
    </citation>
    <scope>NUCLEOTIDE SEQUENCE [LARGE SCALE GENOMIC DNA]</scope>
    <source>
        <strain evidence="1 2">130c</strain>
    </source>
</reference>
<proteinExistence type="predicted"/>
<evidence type="ECO:0000313" key="1">
    <source>
        <dbReference type="EMBL" id="CDW87923.1"/>
    </source>
</evidence>
<protein>
    <submittedName>
        <fullName evidence="1">Uncharacterized protein</fullName>
    </submittedName>
</protein>
<accession>A0A078B360</accession>
<dbReference type="OrthoDB" id="298603at2759"/>
<dbReference type="Proteomes" id="UP000039865">
    <property type="component" value="Unassembled WGS sequence"/>
</dbReference>
<name>A0A078B360_STYLE</name>
<dbReference type="EMBL" id="CCKQ01016060">
    <property type="protein sequence ID" value="CDW87923.1"/>
    <property type="molecule type" value="Genomic_DNA"/>
</dbReference>
<dbReference type="AlphaFoldDB" id="A0A078B360"/>
<evidence type="ECO:0000313" key="2">
    <source>
        <dbReference type="Proteomes" id="UP000039865"/>
    </source>
</evidence>
<sequence>MSKQEFDIGFLVDLINLPVEQNINIDQYVEVSIMQSKITITNADFNSELIELPSSRCQIGRFKGELAQTKTFDITNKFNCITNTKIAFQGSYYTEKAQLLQILVKKCNQKNLNAKNKNITCASKKEMDDILNHITLTILMTNQYIDVNEKSGNPIKTVLKNFYATVKSDLSLSYELRIGENYLIQSTNSLSNLLGQQNLTYYTIRDDSMQIGDNTKSDTLISFQILLDDVVTSTNLELFTLSDALSNTGGIIGIITIVVQVLVYNLQEYLYYQSMIKHTKMQGLNKTKKIKNYHPIRETKICKKQLNQETQLMTQKIEILFKQAKQKLDEKFEVIKVLKNHQMLKFIKQVSLAKYQRKLMPYFKQNLIRIKDKDSIDHIQNQTKIQDKLILQNRSNEEHLITWNDLTKNQKSITKLYLAQVIHNISQNAFDKRILKNLDQNVSNKQNSQIKNKIGEKAILFRLQEKYNDQNIDNGEDKKNSERYNIGIKEEVQFQTQIQENFTSNNQIDTTNMNLQEDDSNFFNEFIEKEFNI</sequence>
<gene>
    <name evidence="1" type="primary">Contig19209.g20366</name>
    <name evidence="1" type="ORF">STYLEM_17038</name>
</gene>
<organism evidence="1 2">
    <name type="scientific">Stylonychia lemnae</name>
    <name type="common">Ciliate</name>
    <dbReference type="NCBI Taxonomy" id="5949"/>
    <lineage>
        <taxon>Eukaryota</taxon>
        <taxon>Sar</taxon>
        <taxon>Alveolata</taxon>
        <taxon>Ciliophora</taxon>
        <taxon>Intramacronucleata</taxon>
        <taxon>Spirotrichea</taxon>
        <taxon>Stichotrichia</taxon>
        <taxon>Sporadotrichida</taxon>
        <taxon>Oxytrichidae</taxon>
        <taxon>Stylonychinae</taxon>
        <taxon>Stylonychia</taxon>
    </lineage>
</organism>
<dbReference type="InParanoid" id="A0A078B360"/>